<feature type="signal peptide" evidence="1">
    <location>
        <begin position="1"/>
        <end position="24"/>
    </location>
</feature>
<dbReference type="OrthoDB" id="7543403at2"/>
<gene>
    <name evidence="2" type="ORF">NCTC12151_03324</name>
</gene>
<feature type="chain" id="PRO_5016144274" evidence="1">
    <location>
        <begin position="25"/>
        <end position="391"/>
    </location>
</feature>
<keyword evidence="3" id="KW-1185">Reference proteome</keyword>
<dbReference type="Proteomes" id="UP000249005">
    <property type="component" value="Chromosome 1"/>
</dbReference>
<keyword evidence="1" id="KW-0732">Signal</keyword>
<sequence length="391" mass="44775">MIKRLVFTLMAGCFWLLTAFSVSAEQEPRSVYTGVIGAQAVVVELSIEDDDSIVGRYFYRRYHNDIALSGTKSADGRLNLYENRRAENPIATSSITLYQVQDGSLKGQWRSVGGKTQPVQLTLAQDLKEQKDDTPYLQALRQENPYDYLRIAASSLTKEREQTFMGYHLQWWKEPVSGIRLFSVLSGYPQGSLKKINEHLRDRLWKSVVDYHGCLYGGLQSSAGEADFSQTVTPSYFSKSVLSAKVFTHFYCGGAHPDFADFPINLDVKQARELSLEDVLWLGKGEAIYYDEQGRGNATFDEFSDYRSRLLAPWLVKRMAALYPKRMLENEECDYRTQSYWAFVNWHFTPKGILFSPSFPRVARACEYPEWAILPYKEINSHAGHFSLKNE</sequence>
<name>A0A2X4UZY4_9GAMM</name>
<proteinExistence type="predicted"/>
<organism evidence="2 3">
    <name type="scientific">Leminorella richardii</name>
    <dbReference type="NCBI Taxonomy" id="158841"/>
    <lineage>
        <taxon>Bacteria</taxon>
        <taxon>Pseudomonadati</taxon>
        <taxon>Pseudomonadota</taxon>
        <taxon>Gammaproteobacteria</taxon>
        <taxon>Enterobacterales</taxon>
        <taxon>Budviciaceae</taxon>
        <taxon>Leminorella</taxon>
    </lineage>
</organism>
<evidence type="ECO:0000313" key="2">
    <source>
        <dbReference type="EMBL" id="SQI43949.1"/>
    </source>
</evidence>
<dbReference type="RefSeq" id="WP_111741619.1">
    <property type="nucleotide sequence ID" value="NZ_LR698987.1"/>
</dbReference>
<accession>A0A2X4UZY4</accession>
<dbReference type="KEGG" id="lri:NCTC12151_03324"/>
<evidence type="ECO:0000256" key="1">
    <source>
        <dbReference type="SAM" id="SignalP"/>
    </source>
</evidence>
<evidence type="ECO:0000313" key="3">
    <source>
        <dbReference type="Proteomes" id="UP000249005"/>
    </source>
</evidence>
<reference evidence="2 3" key="1">
    <citation type="submission" date="2018-06" db="EMBL/GenBank/DDBJ databases">
        <authorList>
            <consortium name="Pathogen Informatics"/>
            <person name="Doyle S."/>
        </authorList>
    </citation>
    <scope>NUCLEOTIDE SEQUENCE [LARGE SCALE GENOMIC DNA]</scope>
    <source>
        <strain evidence="2 3">NCTC12151</strain>
    </source>
</reference>
<dbReference type="AlphaFoldDB" id="A0A2X4UZY4"/>
<dbReference type="EMBL" id="LS483470">
    <property type="protein sequence ID" value="SQI43949.1"/>
    <property type="molecule type" value="Genomic_DNA"/>
</dbReference>
<protein>
    <submittedName>
        <fullName evidence="2">Protein of uncharacterized function (DUF3298)</fullName>
    </submittedName>
</protein>